<dbReference type="RefSeq" id="XP_002682080.1">
    <property type="nucleotide sequence ID" value="XM_002682034.1"/>
</dbReference>
<organism evidence="3">
    <name type="scientific">Naegleria gruberi</name>
    <name type="common">Amoeba</name>
    <dbReference type="NCBI Taxonomy" id="5762"/>
    <lineage>
        <taxon>Eukaryota</taxon>
        <taxon>Discoba</taxon>
        <taxon>Heterolobosea</taxon>
        <taxon>Tetramitia</taxon>
        <taxon>Eutetramitia</taxon>
        <taxon>Vahlkampfiidae</taxon>
        <taxon>Naegleria</taxon>
    </lineage>
</organism>
<evidence type="ECO:0000313" key="3">
    <source>
        <dbReference type="Proteomes" id="UP000006671"/>
    </source>
</evidence>
<dbReference type="AlphaFoldDB" id="D2V1M2"/>
<dbReference type="Proteomes" id="UP000006671">
    <property type="component" value="Unassembled WGS sequence"/>
</dbReference>
<dbReference type="GeneID" id="8850006"/>
<dbReference type="KEGG" id="ngr:NAEGRDRAFT_62626"/>
<accession>D2V1M2</accession>
<keyword evidence="3" id="KW-1185">Reference proteome</keyword>
<dbReference type="VEuPathDB" id="AmoebaDB:NAEGRDRAFT_62626"/>
<protein>
    <submittedName>
        <fullName evidence="2">Predicted protein</fullName>
    </submittedName>
</protein>
<feature type="region of interest" description="Disordered" evidence="1">
    <location>
        <begin position="90"/>
        <end position="111"/>
    </location>
</feature>
<gene>
    <name evidence="2" type="ORF">NAEGRDRAFT_62626</name>
</gene>
<dbReference type="EMBL" id="GG738848">
    <property type="protein sequence ID" value="EFC49336.1"/>
    <property type="molecule type" value="Genomic_DNA"/>
</dbReference>
<evidence type="ECO:0000313" key="2">
    <source>
        <dbReference type="EMBL" id="EFC49336.1"/>
    </source>
</evidence>
<feature type="compositionally biased region" description="Polar residues" evidence="1">
    <location>
        <begin position="90"/>
        <end position="99"/>
    </location>
</feature>
<proteinExistence type="predicted"/>
<reference evidence="2 3" key="1">
    <citation type="journal article" date="2010" name="Cell">
        <title>The genome of Naegleria gruberi illuminates early eukaryotic versatility.</title>
        <authorList>
            <person name="Fritz-Laylin L.K."/>
            <person name="Prochnik S.E."/>
            <person name="Ginger M.L."/>
            <person name="Dacks J.B."/>
            <person name="Carpenter M.L."/>
            <person name="Field M.C."/>
            <person name="Kuo A."/>
            <person name="Paredez A."/>
            <person name="Chapman J."/>
            <person name="Pham J."/>
            <person name="Shu S."/>
            <person name="Neupane R."/>
            <person name="Cipriano M."/>
            <person name="Mancuso J."/>
            <person name="Tu H."/>
            <person name="Salamov A."/>
            <person name="Lindquist E."/>
            <person name="Shapiro H."/>
            <person name="Lucas S."/>
            <person name="Grigoriev I.V."/>
            <person name="Cande W.Z."/>
            <person name="Fulton C."/>
            <person name="Rokhsar D.S."/>
            <person name="Dawson S.C."/>
        </authorList>
    </citation>
    <scope>NUCLEOTIDE SEQUENCE [LARGE SCALE GENOMIC DNA]</scope>
    <source>
        <strain evidence="2 3">NEG-M</strain>
    </source>
</reference>
<dbReference type="InParanoid" id="D2V1M2"/>
<evidence type="ECO:0000256" key="1">
    <source>
        <dbReference type="SAM" id="MobiDB-lite"/>
    </source>
</evidence>
<name>D2V1M2_NAEGR</name>
<sequence length="172" mass="19554">MFALLFSLFQLIIGFLENVYHSLVPDLNQHFEMKRSNNNSLAYHPYPHLVTLDTNFKSLQKHVAVDAQSQITSTDNDSLKIQSSTRDVSSSTLACSDNSHSSKQEDQPSTIQKLPLQTKTLPSFQSNLSNNPRRRYPFFLHMQSASNSSRKRLSSASLLCRNMNWNGGNFKE</sequence>